<reference evidence="2 3" key="1">
    <citation type="submission" date="2019-02" db="EMBL/GenBank/DDBJ databases">
        <title>Pedobacter sp. RP-1-13 sp. nov., isolated from Arctic soil.</title>
        <authorList>
            <person name="Dahal R.H."/>
        </authorList>
    </citation>
    <scope>NUCLEOTIDE SEQUENCE [LARGE SCALE GENOMIC DNA]</scope>
    <source>
        <strain evidence="2 3">RP-1-13</strain>
    </source>
</reference>
<keyword evidence="1" id="KW-0812">Transmembrane</keyword>
<dbReference type="AlphaFoldDB" id="A0A4R0N3C3"/>
<feature type="transmembrane region" description="Helical" evidence="1">
    <location>
        <begin position="73"/>
        <end position="94"/>
    </location>
</feature>
<evidence type="ECO:0000313" key="3">
    <source>
        <dbReference type="Proteomes" id="UP000292884"/>
    </source>
</evidence>
<sequence length="127" mass="14520">MEDNKEKDLEDIFLDAKEYIDTRIEYTKLSAVEKGSKIFADLITSGAVVISFVLAFLFASFTLALYLSEVLGSYARGFGCVATIYLLLSIIVYLTKDKYIERVLVNLFIRKYFDKVADKDDDDEEKL</sequence>
<keyword evidence="1" id="KW-0472">Membrane</keyword>
<keyword evidence="1" id="KW-1133">Transmembrane helix</keyword>
<dbReference type="Proteomes" id="UP000292884">
    <property type="component" value="Unassembled WGS sequence"/>
</dbReference>
<dbReference type="OrthoDB" id="675470at2"/>
<keyword evidence="3" id="KW-1185">Reference proteome</keyword>
<feature type="transmembrane region" description="Helical" evidence="1">
    <location>
        <begin position="38"/>
        <end position="67"/>
    </location>
</feature>
<dbReference type="EMBL" id="SJSK01000001">
    <property type="protein sequence ID" value="TCC93863.1"/>
    <property type="molecule type" value="Genomic_DNA"/>
</dbReference>
<dbReference type="Pfam" id="PF07332">
    <property type="entry name" value="Phage_holin_3_6"/>
    <property type="match status" value="1"/>
</dbReference>
<dbReference type="RefSeq" id="WP_131551729.1">
    <property type="nucleotide sequence ID" value="NZ_SJSK01000001.1"/>
</dbReference>
<evidence type="ECO:0000313" key="2">
    <source>
        <dbReference type="EMBL" id="TCC93863.1"/>
    </source>
</evidence>
<gene>
    <name evidence="2" type="ORF">EZ428_03575</name>
</gene>
<comment type="caution">
    <text evidence="2">The sequence shown here is derived from an EMBL/GenBank/DDBJ whole genome shotgun (WGS) entry which is preliminary data.</text>
</comment>
<accession>A0A4R0N3C3</accession>
<proteinExistence type="predicted"/>
<organism evidence="2 3">
    <name type="scientific">Pedobacter frigiditerrae</name>
    <dbReference type="NCBI Taxonomy" id="2530452"/>
    <lineage>
        <taxon>Bacteria</taxon>
        <taxon>Pseudomonadati</taxon>
        <taxon>Bacteroidota</taxon>
        <taxon>Sphingobacteriia</taxon>
        <taxon>Sphingobacteriales</taxon>
        <taxon>Sphingobacteriaceae</taxon>
        <taxon>Pedobacter</taxon>
    </lineage>
</organism>
<name>A0A4R0N3C3_9SPHI</name>
<evidence type="ECO:0000256" key="1">
    <source>
        <dbReference type="SAM" id="Phobius"/>
    </source>
</evidence>
<protein>
    <submittedName>
        <fullName evidence="2">Phage holin family protein</fullName>
    </submittedName>
</protein>
<dbReference type="InterPro" id="IPR009937">
    <property type="entry name" value="Phage_holin_3_6"/>
</dbReference>